<dbReference type="EMBL" id="KZ452646">
    <property type="protein sequence ID" value="PKA48299.1"/>
    <property type="molecule type" value="Genomic_DNA"/>
</dbReference>
<dbReference type="STRING" id="1088818.A0A2H9ZYC2"/>
<organism evidence="2 3">
    <name type="scientific">Apostasia shenzhenica</name>
    <dbReference type="NCBI Taxonomy" id="1088818"/>
    <lineage>
        <taxon>Eukaryota</taxon>
        <taxon>Viridiplantae</taxon>
        <taxon>Streptophyta</taxon>
        <taxon>Embryophyta</taxon>
        <taxon>Tracheophyta</taxon>
        <taxon>Spermatophyta</taxon>
        <taxon>Magnoliopsida</taxon>
        <taxon>Liliopsida</taxon>
        <taxon>Asparagales</taxon>
        <taxon>Orchidaceae</taxon>
        <taxon>Apostasioideae</taxon>
        <taxon>Apostasia</taxon>
    </lineage>
</organism>
<dbReference type="Proteomes" id="UP000236161">
    <property type="component" value="Unassembled WGS sequence"/>
</dbReference>
<feature type="transmembrane region" description="Helical" evidence="1">
    <location>
        <begin position="6"/>
        <end position="32"/>
    </location>
</feature>
<keyword evidence="1" id="KW-1133">Transmembrane helix</keyword>
<accession>A0A2H9ZYC2</accession>
<evidence type="ECO:0000313" key="2">
    <source>
        <dbReference type="EMBL" id="PKA48299.1"/>
    </source>
</evidence>
<dbReference type="PANTHER" id="PTHR15678:SF6">
    <property type="entry name" value="BRIDGE-LIKE LIPID TRANSFER PROTEIN FAMILY MEMBER 2"/>
    <property type="match status" value="1"/>
</dbReference>
<sequence>MGLLRLLSYVLVFCFIGWVVSIFAVKVLAWVLSRLMPASIEFEVAGYNSLRDITLKFKKGSIKYVSVGEVKLTFGRSLIKKRSCSIYSHMKLQLLICDIYIVTKTSGQSDRKQKSRGSKSKGKGKLLRIMANIARFFSVSVTDIVVKVPKADIDVKELKFDINKDVAANSFIDVYLYLAPLTIQMYTPESNFDQSSLYHQTDCLFVSKECSPTAGKSSAPIICEDVSIFCEFGHQR</sequence>
<keyword evidence="3" id="KW-1185">Reference proteome</keyword>
<evidence type="ECO:0000313" key="3">
    <source>
        <dbReference type="Proteomes" id="UP000236161"/>
    </source>
</evidence>
<proteinExistence type="predicted"/>
<dbReference type="PANTHER" id="PTHR15678">
    <property type="entry name" value="ANTIGEN MLAA-22-RELATED"/>
    <property type="match status" value="1"/>
</dbReference>
<keyword evidence="1" id="KW-0812">Transmembrane</keyword>
<dbReference type="OrthoDB" id="1715700at2759"/>
<keyword evidence="1" id="KW-0472">Membrane</keyword>
<dbReference type="Pfam" id="PF10344">
    <property type="entry name" value="Hobbit"/>
    <property type="match status" value="1"/>
</dbReference>
<name>A0A2H9ZYC2_9ASPA</name>
<gene>
    <name evidence="2" type="ORF">AXF42_Ash020734</name>
</gene>
<reference evidence="2 3" key="1">
    <citation type="journal article" date="2017" name="Nature">
        <title>The Apostasia genome and the evolution of orchids.</title>
        <authorList>
            <person name="Zhang G.Q."/>
            <person name="Liu K.W."/>
            <person name="Li Z."/>
            <person name="Lohaus R."/>
            <person name="Hsiao Y.Y."/>
            <person name="Niu S.C."/>
            <person name="Wang J.Y."/>
            <person name="Lin Y.C."/>
            <person name="Xu Q."/>
            <person name="Chen L.J."/>
            <person name="Yoshida K."/>
            <person name="Fujiwara S."/>
            <person name="Wang Z.W."/>
            <person name="Zhang Y.Q."/>
            <person name="Mitsuda N."/>
            <person name="Wang M."/>
            <person name="Liu G.H."/>
            <person name="Pecoraro L."/>
            <person name="Huang H.X."/>
            <person name="Xiao X.J."/>
            <person name="Lin M."/>
            <person name="Wu X.Y."/>
            <person name="Wu W.L."/>
            <person name="Chen Y.Y."/>
            <person name="Chang S.B."/>
            <person name="Sakamoto S."/>
            <person name="Ohme-Takagi M."/>
            <person name="Yagi M."/>
            <person name="Zeng S.J."/>
            <person name="Shen C.Y."/>
            <person name="Yeh C.M."/>
            <person name="Luo Y.B."/>
            <person name="Tsai W.C."/>
            <person name="Van de Peer Y."/>
            <person name="Liu Z.J."/>
        </authorList>
    </citation>
    <scope>NUCLEOTIDE SEQUENCE [LARGE SCALE GENOMIC DNA]</scope>
    <source>
        <strain evidence="3">cv. Shenzhen</strain>
        <tissue evidence="2">Stem</tissue>
    </source>
</reference>
<evidence type="ECO:0000256" key="1">
    <source>
        <dbReference type="SAM" id="Phobius"/>
    </source>
</evidence>
<protein>
    <submittedName>
        <fullName evidence="2">Uncharacterized protein</fullName>
    </submittedName>
</protein>
<dbReference type="AlphaFoldDB" id="A0A2H9ZYC2"/>
<dbReference type="InterPro" id="IPR045167">
    <property type="entry name" value="Hobbit"/>
</dbReference>